<accession>A0ABN8VE93</accession>
<evidence type="ECO:0000313" key="1">
    <source>
        <dbReference type="EMBL" id="CAH9420035.1"/>
    </source>
</evidence>
<reference evidence="1" key="1">
    <citation type="submission" date="2022-03" db="EMBL/GenBank/DDBJ databases">
        <authorList>
            <person name="Leyn A S."/>
        </authorList>
    </citation>
    <scope>NUCLEOTIDE SEQUENCE</scope>
    <source>
        <strain evidence="1">Streptomyces globisporus 4-3</strain>
    </source>
</reference>
<gene>
    <name evidence="1" type="ORF">SGL43_07091</name>
</gene>
<dbReference type="Proteomes" id="UP001154015">
    <property type="component" value="Unassembled WGS sequence"/>
</dbReference>
<dbReference type="EMBL" id="CAKXYP010000030">
    <property type="protein sequence ID" value="CAH9420035.1"/>
    <property type="molecule type" value="Genomic_DNA"/>
</dbReference>
<organism evidence="1 2">
    <name type="scientific">Streptomyces globisporus</name>
    <dbReference type="NCBI Taxonomy" id="1908"/>
    <lineage>
        <taxon>Bacteria</taxon>
        <taxon>Bacillati</taxon>
        <taxon>Actinomycetota</taxon>
        <taxon>Actinomycetes</taxon>
        <taxon>Kitasatosporales</taxon>
        <taxon>Streptomycetaceae</taxon>
        <taxon>Streptomyces</taxon>
    </lineage>
</organism>
<protein>
    <submittedName>
        <fullName evidence="1">Uncharacterized protein</fullName>
    </submittedName>
</protein>
<keyword evidence="2" id="KW-1185">Reference proteome</keyword>
<sequence length="42" mass="4499">MLEAVLSQDPLPAQAFPRRTQGVPPMARGRLLVQCGCGFVST</sequence>
<evidence type="ECO:0000313" key="2">
    <source>
        <dbReference type="Proteomes" id="UP001154015"/>
    </source>
</evidence>
<name>A0ABN8VE93_STRGL</name>
<proteinExistence type="predicted"/>
<comment type="caution">
    <text evidence="1">The sequence shown here is derived from an EMBL/GenBank/DDBJ whole genome shotgun (WGS) entry which is preliminary data.</text>
</comment>